<feature type="compositionally biased region" description="Polar residues" evidence="1">
    <location>
        <begin position="64"/>
        <end position="76"/>
    </location>
</feature>
<name>A0A7W7T0H3_9PSEU</name>
<evidence type="ECO:0000256" key="2">
    <source>
        <dbReference type="SAM" id="Phobius"/>
    </source>
</evidence>
<dbReference type="EMBL" id="JACHJS010000001">
    <property type="protein sequence ID" value="MBB4964031.1"/>
    <property type="molecule type" value="Genomic_DNA"/>
</dbReference>
<keyword evidence="2" id="KW-0812">Transmembrane</keyword>
<accession>A0A7W7T0H3</accession>
<organism evidence="3 4">
    <name type="scientific">Saccharothrix violaceirubra</name>
    <dbReference type="NCBI Taxonomy" id="413306"/>
    <lineage>
        <taxon>Bacteria</taxon>
        <taxon>Bacillati</taxon>
        <taxon>Actinomycetota</taxon>
        <taxon>Actinomycetes</taxon>
        <taxon>Pseudonocardiales</taxon>
        <taxon>Pseudonocardiaceae</taxon>
        <taxon>Saccharothrix</taxon>
    </lineage>
</organism>
<protein>
    <submittedName>
        <fullName evidence="3">Uncharacterized protein</fullName>
    </submittedName>
</protein>
<evidence type="ECO:0000313" key="4">
    <source>
        <dbReference type="Proteomes" id="UP000542674"/>
    </source>
</evidence>
<dbReference type="AlphaFoldDB" id="A0A7W7T0H3"/>
<proteinExistence type="predicted"/>
<evidence type="ECO:0000256" key="1">
    <source>
        <dbReference type="SAM" id="MobiDB-lite"/>
    </source>
</evidence>
<feature type="region of interest" description="Disordered" evidence="1">
    <location>
        <begin position="1"/>
        <end position="22"/>
    </location>
</feature>
<gene>
    <name evidence="3" type="ORF">F4559_001390</name>
</gene>
<feature type="transmembrane region" description="Helical" evidence="2">
    <location>
        <begin position="27"/>
        <end position="50"/>
    </location>
</feature>
<comment type="caution">
    <text evidence="3">The sequence shown here is derived from an EMBL/GenBank/DDBJ whole genome shotgun (WGS) entry which is preliminary data.</text>
</comment>
<keyword evidence="4" id="KW-1185">Reference proteome</keyword>
<keyword evidence="2" id="KW-1133">Transmembrane helix</keyword>
<sequence length="221" mass="23293">MWRSEVGSLDAMMGAPPRPSPPARQGWLVKAAGLLAIAVVSGLVWVVVFAPDDEPEGPLPVPGQSASAKNAKFQPSPQVPEPLKDSDCAPHAYGKTKEFLTATRCRQLTRQLFTSTTTDGRTVYTSVSVVRMASADDAAKLRDLTTKDGTGNVNDLVKDGAVTVPGLRTLASGGYASEQQDSDVVIVESDSVDRNPDTSAHNAEMKRVSTEALGLAASLTD</sequence>
<feature type="region of interest" description="Disordered" evidence="1">
    <location>
        <begin position="58"/>
        <end position="86"/>
    </location>
</feature>
<evidence type="ECO:0000313" key="3">
    <source>
        <dbReference type="EMBL" id="MBB4964031.1"/>
    </source>
</evidence>
<keyword evidence="2" id="KW-0472">Membrane</keyword>
<dbReference type="RefSeq" id="WP_184666800.1">
    <property type="nucleotide sequence ID" value="NZ_BAABAI010000003.1"/>
</dbReference>
<reference evidence="3 4" key="1">
    <citation type="submission" date="2020-08" db="EMBL/GenBank/DDBJ databases">
        <title>Sequencing the genomes of 1000 actinobacteria strains.</title>
        <authorList>
            <person name="Klenk H.-P."/>
        </authorList>
    </citation>
    <scope>NUCLEOTIDE SEQUENCE [LARGE SCALE GENOMIC DNA]</scope>
    <source>
        <strain evidence="3 4">DSM 45084</strain>
    </source>
</reference>
<dbReference type="Proteomes" id="UP000542674">
    <property type="component" value="Unassembled WGS sequence"/>
</dbReference>